<proteinExistence type="predicted"/>
<evidence type="ECO:0000313" key="2">
    <source>
        <dbReference type="Proteomes" id="UP000024635"/>
    </source>
</evidence>
<dbReference type="EMBL" id="JARK01001386">
    <property type="protein sequence ID" value="EYC11642.1"/>
    <property type="molecule type" value="Genomic_DNA"/>
</dbReference>
<comment type="caution">
    <text evidence="1">The sequence shown here is derived from an EMBL/GenBank/DDBJ whole genome shotgun (WGS) entry which is preliminary data.</text>
</comment>
<name>A0A016U9W6_9BILA</name>
<accession>A0A016U9W6</accession>
<sequence>MTTLAALPSHSMGLSFYVVPSGTIRRKVLPYVLELYSYLLASSSILRFRSEANLLALPLFLLFARSLDRSFVNAYYPRFHFHPASSRLLVPGLKPVRAECGQHVPSVQYRLHDCMIHTICRYY</sequence>
<evidence type="ECO:0000313" key="1">
    <source>
        <dbReference type="EMBL" id="EYC11642.1"/>
    </source>
</evidence>
<dbReference type="AlphaFoldDB" id="A0A016U9W6"/>
<organism evidence="1 2">
    <name type="scientific">Ancylostoma ceylanicum</name>
    <dbReference type="NCBI Taxonomy" id="53326"/>
    <lineage>
        <taxon>Eukaryota</taxon>
        <taxon>Metazoa</taxon>
        <taxon>Ecdysozoa</taxon>
        <taxon>Nematoda</taxon>
        <taxon>Chromadorea</taxon>
        <taxon>Rhabditida</taxon>
        <taxon>Rhabditina</taxon>
        <taxon>Rhabditomorpha</taxon>
        <taxon>Strongyloidea</taxon>
        <taxon>Ancylostomatidae</taxon>
        <taxon>Ancylostomatinae</taxon>
        <taxon>Ancylostoma</taxon>
    </lineage>
</organism>
<gene>
    <name evidence="1" type="primary">Acey_s0050.g2019</name>
    <name evidence="1" type="ORF">Y032_0050g2019</name>
</gene>
<reference evidence="2" key="1">
    <citation type="journal article" date="2015" name="Nat. Genet.">
        <title>The genome and transcriptome of the zoonotic hookworm Ancylostoma ceylanicum identify infection-specific gene families.</title>
        <authorList>
            <person name="Schwarz E.M."/>
            <person name="Hu Y."/>
            <person name="Antoshechkin I."/>
            <person name="Miller M.M."/>
            <person name="Sternberg P.W."/>
            <person name="Aroian R.V."/>
        </authorList>
    </citation>
    <scope>NUCLEOTIDE SEQUENCE</scope>
    <source>
        <strain evidence="2">HY135</strain>
    </source>
</reference>
<keyword evidence="2" id="KW-1185">Reference proteome</keyword>
<dbReference type="Proteomes" id="UP000024635">
    <property type="component" value="Unassembled WGS sequence"/>
</dbReference>
<protein>
    <submittedName>
        <fullName evidence="1">Uncharacterized protein</fullName>
    </submittedName>
</protein>